<reference evidence="1" key="2">
    <citation type="journal article" date="2022" name="New Phytol.">
        <title>Evolutionary transition to the ectomycorrhizal habit in the genomes of a hyperdiverse lineage of mushroom-forming fungi.</title>
        <authorList>
            <person name="Looney B."/>
            <person name="Miyauchi S."/>
            <person name="Morin E."/>
            <person name="Drula E."/>
            <person name="Courty P.E."/>
            <person name="Kohler A."/>
            <person name="Kuo A."/>
            <person name="LaButti K."/>
            <person name="Pangilinan J."/>
            <person name="Lipzen A."/>
            <person name="Riley R."/>
            <person name="Andreopoulos W."/>
            <person name="He G."/>
            <person name="Johnson J."/>
            <person name="Nolan M."/>
            <person name="Tritt A."/>
            <person name="Barry K.W."/>
            <person name="Grigoriev I.V."/>
            <person name="Nagy L.G."/>
            <person name="Hibbett D."/>
            <person name="Henrissat B."/>
            <person name="Matheny P.B."/>
            <person name="Labbe J."/>
            <person name="Martin F.M."/>
        </authorList>
    </citation>
    <scope>NUCLEOTIDE SEQUENCE</scope>
    <source>
        <strain evidence="1">HHB10654</strain>
    </source>
</reference>
<dbReference type="EMBL" id="MU277222">
    <property type="protein sequence ID" value="KAI0059966.1"/>
    <property type="molecule type" value="Genomic_DNA"/>
</dbReference>
<keyword evidence="2" id="KW-1185">Reference proteome</keyword>
<gene>
    <name evidence="1" type="ORF">BV25DRAFT_1918093</name>
</gene>
<comment type="caution">
    <text evidence="1">The sequence shown here is derived from an EMBL/GenBank/DDBJ whole genome shotgun (WGS) entry which is preliminary data.</text>
</comment>
<name>A0ACB8SVN5_9AGAM</name>
<organism evidence="1 2">
    <name type="scientific">Artomyces pyxidatus</name>
    <dbReference type="NCBI Taxonomy" id="48021"/>
    <lineage>
        <taxon>Eukaryota</taxon>
        <taxon>Fungi</taxon>
        <taxon>Dikarya</taxon>
        <taxon>Basidiomycota</taxon>
        <taxon>Agaricomycotina</taxon>
        <taxon>Agaricomycetes</taxon>
        <taxon>Russulales</taxon>
        <taxon>Auriscalpiaceae</taxon>
        <taxon>Artomyces</taxon>
    </lineage>
</organism>
<evidence type="ECO:0000313" key="1">
    <source>
        <dbReference type="EMBL" id="KAI0059966.1"/>
    </source>
</evidence>
<protein>
    <submittedName>
        <fullName evidence="1">Cytochrome P450</fullName>
    </submittedName>
</protein>
<accession>A0ACB8SVN5</accession>
<evidence type="ECO:0000313" key="2">
    <source>
        <dbReference type="Proteomes" id="UP000814140"/>
    </source>
</evidence>
<dbReference type="Proteomes" id="UP000814140">
    <property type="component" value="Unassembled WGS sequence"/>
</dbReference>
<proteinExistence type="predicted"/>
<reference evidence="1" key="1">
    <citation type="submission" date="2021-03" db="EMBL/GenBank/DDBJ databases">
        <authorList>
            <consortium name="DOE Joint Genome Institute"/>
            <person name="Ahrendt S."/>
            <person name="Looney B.P."/>
            <person name="Miyauchi S."/>
            <person name="Morin E."/>
            <person name="Drula E."/>
            <person name="Courty P.E."/>
            <person name="Chicoki N."/>
            <person name="Fauchery L."/>
            <person name="Kohler A."/>
            <person name="Kuo A."/>
            <person name="Labutti K."/>
            <person name="Pangilinan J."/>
            <person name="Lipzen A."/>
            <person name="Riley R."/>
            <person name="Andreopoulos W."/>
            <person name="He G."/>
            <person name="Johnson J."/>
            <person name="Barry K.W."/>
            <person name="Grigoriev I.V."/>
            <person name="Nagy L."/>
            <person name="Hibbett D."/>
            <person name="Henrissat B."/>
            <person name="Matheny P.B."/>
            <person name="Labbe J."/>
            <person name="Martin F."/>
        </authorList>
    </citation>
    <scope>NUCLEOTIDE SEQUENCE</scope>
    <source>
        <strain evidence="1">HHB10654</strain>
    </source>
</reference>
<sequence length="483" mass="54937">MLVREDTVFPPSFLTHSAYWPEWVLIIVIVAVLWYRTRKTGLNKIPTVGYSAPLLSYITAFRFNANGHELLQEGYDKYKPGLFKIAMWDQWFVTATGTQLISDILKAPDDVLSINQGIYQFLQAEYTMGPSITQNPYHIPLILSQLTRRLSGILDDIHSEVVAAFHGVVPEKSSEWIKLSPQLTVEKIICRVSNRVFVGAPTYLDDGYQRLNIEFAVNVLQRARKISRFPGVLHPIVGPLLTTLPSQLMRQTKYLAPIIEERRKQLQEHGDDWEKPNDMLMWLMETAQEEELSTANLARRILVLNFTSIHTSSKTFTYALYDLAANPEMHKVDSFLRESQRIHGLNFASMRRVALKPFTFSNGVTIPAGTTVACCTKPVHQDSAIYDHPDVFDPLRFIDVRKDQGPQKMVSTSLDYLPFSHGPHACPGRFFVSAELKTMLAHIVVSYDVKFEDGQGFPPDRFMAESCIPGPAMVMFRKRRVAD</sequence>